<feature type="transmembrane region" description="Helical" evidence="6">
    <location>
        <begin position="375"/>
        <end position="395"/>
    </location>
</feature>
<evidence type="ECO:0000256" key="6">
    <source>
        <dbReference type="SAM" id="Phobius"/>
    </source>
</evidence>
<dbReference type="Pfam" id="PF13520">
    <property type="entry name" value="AA_permease_2"/>
    <property type="match status" value="1"/>
</dbReference>
<gene>
    <name evidence="7" type="ORF">ACFQ00_09540</name>
</gene>
<feature type="transmembrane region" description="Helical" evidence="6">
    <location>
        <begin position="53"/>
        <end position="74"/>
    </location>
</feature>
<feature type="transmembrane region" description="Helical" evidence="6">
    <location>
        <begin position="175"/>
        <end position="195"/>
    </location>
</feature>
<feature type="transmembrane region" description="Helical" evidence="6">
    <location>
        <begin position="353"/>
        <end position="369"/>
    </location>
</feature>
<dbReference type="InterPro" id="IPR050367">
    <property type="entry name" value="APC_superfamily"/>
</dbReference>
<keyword evidence="3 6" id="KW-0812">Transmembrane</keyword>
<feature type="transmembrane region" description="Helical" evidence="6">
    <location>
        <begin position="249"/>
        <end position="272"/>
    </location>
</feature>
<keyword evidence="5 6" id="KW-0472">Membrane</keyword>
<dbReference type="PANTHER" id="PTHR42770:SF7">
    <property type="entry name" value="MEMBRANE PROTEIN"/>
    <property type="match status" value="1"/>
</dbReference>
<sequence>MSVAPSIEGGDAMQFRRHIGRLGYFALAFGGIVGSGWVVVLGEWLGAAGPGGAALAFAAGGLAMALICACYAELTARMPRTGAEFVYVRESLGPIPGFLVGWFLLLNFIGLAAFEGTALVWLLSALLPSIEGPALYTVLGEPVHVGGLAVSLGGIALFAWLNGRGSSATVLFQKVMTYSFLAFALVLIVLGLGLGDLSNAKPLFKVDDSGLPWSGMFWVFSLGILFLNGFQGAAQVAEERANGVSLRAVAGTMIAAVGAATMFYILIIFAVAGATPWHETVAAGLPTAHAFGTLIPSAPWLADVVIIIAIASLTKTWNVIVIIGARLVVALARDNFLPPSLALLNARGAPSRAVAAFSIVAGFAVLLGPGAILPILNLCAMCLAVTFVLLLVVLLKERASGAPDPEFKVPGNALPIVIALLLVLAMGSAAAVLPLFRADGMPIEWFMMAGWAALGFGLVRLSRGARSLS</sequence>
<organism evidence="7 8">
    <name type="scientific">Sphingosinicella xenopeptidilytica</name>
    <dbReference type="NCBI Taxonomy" id="364098"/>
    <lineage>
        <taxon>Bacteria</taxon>
        <taxon>Pseudomonadati</taxon>
        <taxon>Pseudomonadota</taxon>
        <taxon>Alphaproteobacteria</taxon>
        <taxon>Sphingomonadales</taxon>
        <taxon>Sphingosinicellaceae</taxon>
        <taxon>Sphingosinicella</taxon>
    </lineage>
</organism>
<feature type="transmembrane region" description="Helical" evidence="6">
    <location>
        <begin position="215"/>
        <end position="237"/>
    </location>
</feature>
<dbReference type="PIRSF" id="PIRSF006060">
    <property type="entry name" value="AA_transporter"/>
    <property type="match status" value="1"/>
</dbReference>
<feature type="transmembrane region" description="Helical" evidence="6">
    <location>
        <begin position="304"/>
        <end position="332"/>
    </location>
</feature>
<feature type="transmembrane region" description="Helical" evidence="6">
    <location>
        <begin position="442"/>
        <end position="461"/>
    </location>
</feature>
<evidence type="ECO:0000313" key="7">
    <source>
        <dbReference type="EMBL" id="MFD0848563.1"/>
    </source>
</evidence>
<evidence type="ECO:0000256" key="1">
    <source>
        <dbReference type="ARBA" id="ARBA00004651"/>
    </source>
</evidence>
<dbReference type="Proteomes" id="UP001597124">
    <property type="component" value="Unassembled WGS sequence"/>
</dbReference>
<protein>
    <submittedName>
        <fullName evidence="7">APC family permease</fullName>
    </submittedName>
</protein>
<keyword evidence="2" id="KW-1003">Cell membrane</keyword>
<comment type="subcellular location">
    <subcellularLocation>
        <location evidence="1">Cell membrane</location>
        <topology evidence="1">Multi-pass membrane protein</topology>
    </subcellularLocation>
</comment>
<keyword evidence="4 6" id="KW-1133">Transmembrane helix</keyword>
<evidence type="ECO:0000256" key="4">
    <source>
        <dbReference type="ARBA" id="ARBA00022989"/>
    </source>
</evidence>
<proteinExistence type="predicted"/>
<feature type="transmembrane region" description="Helical" evidence="6">
    <location>
        <begin position="416"/>
        <end position="436"/>
    </location>
</feature>
<accession>A0ABW3C255</accession>
<evidence type="ECO:0000313" key="8">
    <source>
        <dbReference type="Proteomes" id="UP001597124"/>
    </source>
</evidence>
<dbReference type="PANTHER" id="PTHR42770">
    <property type="entry name" value="AMINO ACID TRANSPORTER-RELATED"/>
    <property type="match status" value="1"/>
</dbReference>
<feature type="transmembrane region" description="Helical" evidence="6">
    <location>
        <begin position="22"/>
        <end position="41"/>
    </location>
</feature>
<name>A0ABW3C255_SPHXN</name>
<evidence type="ECO:0000256" key="5">
    <source>
        <dbReference type="ARBA" id="ARBA00023136"/>
    </source>
</evidence>
<dbReference type="Gene3D" id="1.20.1740.10">
    <property type="entry name" value="Amino acid/polyamine transporter I"/>
    <property type="match status" value="1"/>
</dbReference>
<feature type="transmembrane region" description="Helical" evidence="6">
    <location>
        <begin position="143"/>
        <end position="163"/>
    </location>
</feature>
<reference evidence="8" key="1">
    <citation type="journal article" date="2019" name="Int. J. Syst. Evol. Microbiol.">
        <title>The Global Catalogue of Microorganisms (GCM) 10K type strain sequencing project: providing services to taxonomists for standard genome sequencing and annotation.</title>
        <authorList>
            <consortium name="The Broad Institute Genomics Platform"/>
            <consortium name="The Broad Institute Genome Sequencing Center for Infectious Disease"/>
            <person name="Wu L."/>
            <person name="Ma J."/>
        </authorList>
    </citation>
    <scope>NUCLEOTIDE SEQUENCE [LARGE SCALE GENOMIC DNA]</scope>
    <source>
        <strain evidence="8">CCUG 52537</strain>
    </source>
</reference>
<evidence type="ECO:0000256" key="3">
    <source>
        <dbReference type="ARBA" id="ARBA00022692"/>
    </source>
</evidence>
<dbReference type="InterPro" id="IPR002293">
    <property type="entry name" value="AA/rel_permease1"/>
</dbReference>
<dbReference type="RefSeq" id="WP_381489516.1">
    <property type="nucleotide sequence ID" value="NZ_JBHTIK010000005.1"/>
</dbReference>
<keyword evidence="8" id="KW-1185">Reference proteome</keyword>
<dbReference type="EMBL" id="JBHTIK010000005">
    <property type="protein sequence ID" value="MFD0848563.1"/>
    <property type="molecule type" value="Genomic_DNA"/>
</dbReference>
<feature type="transmembrane region" description="Helical" evidence="6">
    <location>
        <begin position="95"/>
        <end position="123"/>
    </location>
</feature>
<evidence type="ECO:0000256" key="2">
    <source>
        <dbReference type="ARBA" id="ARBA00022475"/>
    </source>
</evidence>
<comment type="caution">
    <text evidence="7">The sequence shown here is derived from an EMBL/GenBank/DDBJ whole genome shotgun (WGS) entry which is preliminary data.</text>
</comment>